<evidence type="ECO:0000313" key="2">
    <source>
        <dbReference type="EMBL" id="MBI5252035.1"/>
    </source>
</evidence>
<dbReference type="Proteomes" id="UP000807825">
    <property type="component" value="Unassembled WGS sequence"/>
</dbReference>
<evidence type="ECO:0000259" key="1">
    <source>
        <dbReference type="PROSITE" id="PS50106"/>
    </source>
</evidence>
<feature type="non-terminal residue" evidence="2">
    <location>
        <position position="120"/>
    </location>
</feature>
<dbReference type="Gene3D" id="2.30.42.10">
    <property type="match status" value="1"/>
</dbReference>
<dbReference type="GO" id="GO:0004175">
    <property type="term" value="F:endopeptidase activity"/>
    <property type="evidence" value="ECO:0007669"/>
    <property type="project" value="TreeGrafter"/>
</dbReference>
<dbReference type="PANTHER" id="PTHR32060">
    <property type="entry name" value="TAIL-SPECIFIC PROTEASE"/>
    <property type="match status" value="1"/>
</dbReference>
<reference evidence="2" key="1">
    <citation type="submission" date="2020-07" db="EMBL/GenBank/DDBJ databases">
        <title>Huge and variable diversity of episymbiotic CPR bacteria and DPANN archaea in groundwater ecosystems.</title>
        <authorList>
            <person name="He C.Y."/>
            <person name="Keren R."/>
            <person name="Whittaker M."/>
            <person name="Farag I.F."/>
            <person name="Doudna J."/>
            <person name="Cate J.H.D."/>
            <person name="Banfield J.F."/>
        </authorList>
    </citation>
    <scope>NUCLEOTIDE SEQUENCE</scope>
    <source>
        <strain evidence="2">NC_groundwater_1664_Pr3_B-0.1um_52_9</strain>
    </source>
</reference>
<dbReference type="GO" id="GO:0030288">
    <property type="term" value="C:outer membrane-bounded periplasmic space"/>
    <property type="evidence" value="ECO:0007669"/>
    <property type="project" value="TreeGrafter"/>
</dbReference>
<dbReference type="PROSITE" id="PS50106">
    <property type="entry name" value="PDZ"/>
    <property type="match status" value="1"/>
</dbReference>
<sequence length="120" mass="12671">MCVLPTCTEEVGTFAECRDEPETCFVKAVSAAAEVCKIDMERNLLKALDLYLQELDPNSCLMDAGMLKELKIGTSGKFGGVGMVVTPKGGDYVVISPFEGSPAHKAGIKAGDIILEIDGG</sequence>
<gene>
    <name evidence="2" type="ORF">HY912_21280</name>
</gene>
<comment type="caution">
    <text evidence="2">The sequence shown here is derived from an EMBL/GenBank/DDBJ whole genome shotgun (WGS) entry which is preliminary data.</text>
</comment>
<feature type="domain" description="PDZ" evidence="1">
    <location>
        <begin position="67"/>
        <end position="120"/>
    </location>
</feature>
<dbReference type="PANTHER" id="PTHR32060:SF30">
    <property type="entry name" value="CARBOXY-TERMINAL PROCESSING PROTEASE CTPA"/>
    <property type="match status" value="1"/>
</dbReference>
<dbReference type="GO" id="GO:0007165">
    <property type="term" value="P:signal transduction"/>
    <property type="evidence" value="ECO:0007669"/>
    <property type="project" value="TreeGrafter"/>
</dbReference>
<organism evidence="2 3">
    <name type="scientific">Desulfomonile tiedjei</name>
    <dbReference type="NCBI Taxonomy" id="2358"/>
    <lineage>
        <taxon>Bacteria</taxon>
        <taxon>Pseudomonadati</taxon>
        <taxon>Thermodesulfobacteriota</taxon>
        <taxon>Desulfomonilia</taxon>
        <taxon>Desulfomonilales</taxon>
        <taxon>Desulfomonilaceae</taxon>
        <taxon>Desulfomonile</taxon>
    </lineage>
</organism>
<accession>A0A9D6V4P3</accession>
<dbReference type="EMBL" id="JACRDE010000555">
    <property type="protein sequence ID" value="MBI5252035.1"/>
    <property type="molecule type" value="Genomic_DNA"/>
</dbReference>
<dbReference type="InterPro" id="IPR036034">
    <property type="entry name" value="PDZ_sf"/>
</dbReference>
<dbReference type="SUPFAM" id="SSF50156">
    <property type="entry name" value="PDZ domain-like"/>
    <property type="match status" value="1"/>
</dbReference>
<proteinExistence type="predicted"/>
<name>A0A9D6V4P3_9BACT</name>
<dbReference type="AlphaFoldDB" id="A0A9D6V4P3"/>
<dbReference type="InterPro" id="IPR001478">
    <property type="entry name" value="PDZ"/>
</dbReference>
<dbReference type="Pfam" id="PF17820">
    <property type="entry name" value="PDZ_6"/>
    <property type="match status" value="1"/>
</dbReference>
<protein>
    <submittedName>
        <fullName evidence="2">PDZ domain-containing protein</fullName>
    </submittedName>
</protein>
<dbReference type="InterPro" id="IPR041489">
    <property type="entry name" value="PDZ_6"/>
</dbReference>
<dbReference type="Gene3D" id="3.30.750.44">
    <property type="match status" value="1"/>
</dbReference>
<evidence type="ECO:0000313" key="3">
    <source>
        <dbReference type="Proteomes" id="UP000807825"/>
    </source>
</evidence>